<comment type="subcellular location">
    <subcellularLocation>
        <location evidence="1">Nucleus</location>
    </subcellularLocation>
</comment>
<dbReference type="SUPFAM" id="SSF57667">
    <property type="entry name" value="beta-beta-alpha zinc fingers"/>
    <property type="match status" value="2"/>
</dbReference>
<dbReference type="GO" id="GO:0003676">
    <property type="term" value="F:nucleic acid binding"/>
    <property type="evidence" value="ECO:0007669"/>
    <property type="project" value="InterPro"/>
</dbReference>
<evidence type="ECO:0000256" key="5">
    <source>
        <dbReference type="ARBA" id="ARBA00022833"/>
    </source>
</evidence>
<accession>A0AAD4YDK0</accession>
<dbReference type="AlphaFoldDB" id="A0AAD4YDK0"/>
<dbReference type="GO" id="GO:0005634">
    <property type="term" value="C:nucleus"/>
    <property type="evidence" value="ECO:0007669"/>
    <property type="project" value="UniProtKB-SubCell"/>
</dbReference>
<dbReference type="GO" id="GO:0008270">
    <property type="term" value="F:zinc ion binding"/>
    <property type="evidence" value="ECO:0007669"/>
    <property type="project" value="UniProtKB-KW"/>
</dbReference>
<evidence type="ECO:0000256" key="7">
    <source>
        <dbReference type="SAM" id="MobiDB-lite"/>
    </source>
</evidence>
<name>A0AAD4YDK0_OVIAM</name>
<dbReference type="Gene3D" id="3.30.160.60">
    <property type="entry name" value="Classic Zinc Finger"/>
    <property type="match status" value="2"/>
</dbReference>
<protein>
    <recommendedName>
        <fullName evidence="8">U1-type domain-containing protein</fullName>
    </recommendedName>
</protein>
<reference evidence="9" key="1">
    <citation type="submission" date="2022-03" db="EMBL/GenBank/DDBJ databases">
        <title>Genomic analyses of argali, domestic sheep and their hybrids provide insights into chromosomal evolution, heterosis and genetic basis of agronomic traits.</title>
        <authorList>
            <person name="Li M."/>
        </authorList>
    </citation>
    <scope>NUCLEOTIDE SEQUENCE</scope>
    <source>
        <strain evidence="9">CAU-MHL-2022a</strain>
        <tissue evidence="9">Skin</tissue>
    </source>
</reference>
<keyword evidence="6" id="KW-0539">Nucleus</keyword>
<evidence type="ECO:0000259" key="8">
    <source>
        <dbReference type="SMART" id="SM00451"/>
    </source>
</evidence>
<dbReference type="Proteomes" id="UP001214576">
    <property type="component" value="Unassembled WGS sequence"/>
</dbReference>
<dbReference type="InterPro" id="IPR036236">
    <property type="entry name" value="Znf_C2H2_sf"/>
</dbReference>
<dbReference type="InterPro" id="IPR003604">
    <property type="entry name" value="Matrin/U1-like-C_Znf_C2H2"/>
</dbReference>
<evidence type="ECO:0000256" key="4">
    <source>
        <dbReference type="ARBA" id="ARBA00022771"/>
    </source>
</evidence>
<proteinExistence type="predicted"/>
<feature type="region of interest" description="Disordered" evidence="7">
    <location>
        <begin position="71"/>
        <end position="116"/>
    </location>
</feature>
<dbReference type="EMBL" id="JAKZEL010000004">
    <property type="protein sequence ID" value="KAI4544048.1"/>
    <property type="molecule type" value="Genomic_DNA"/>
</dbReference>
<evidence type="ECO:0000313" key="9">
    <source>
        <dbReference type="EMBL" id="KAI4544048.1"/>
    </source>
</evidence>
<keyword evidence="5" id="KW-0862">Zinc</keyword>
<evidence type="ECO:0000256" key="2">
    <source>
        <dbReference type="ARBA" id="ARBA00022723"/>
    </source>
</evidence>
<keyword evidence="2" id="KW-0479">Metal-binding</keyword>
<comment type="caution">
    <text evidence="9">The sequence shown here is derived from an EMBL/GenBank/DDBJ whole genome shotgun (WGS) entry which is preliminary data.</text>
</comment>
<feature type="region of interest" description="Disordered" evidence="7">
    <location>
        <begin position="158"/>
        <end position="180"/>
    </location>
</feature>
<dbReference type="InterPro" id="IPR013087">
    <property type="entry name" value="Znf_C2H2_type"/>
</dbReference>
<keyword evidence="4" id="KW-0863">Zinc-finger</keyword>
<feature type="compositionally biased region" description="Low complexity" evidence="7">
    <location>
        <begin position="86"/>
        <end position="106"/>
    </location>
</feature>
<evidence type="ECO:0000256" key="1">
    <source>
        <dbReference type="ARBA" id="ARBA00004123"/>
    </source>
</evidence>
<keyword evidence="3" id="KW-0677">Repeat</keyword>
<dbReference type="PANTHER" id="PTHR23067:SF8">
    <property type="entry name" value="ZINC FINGER PROTEIN 385B"/>
    <property type="match status" value="1"/>
</dbReference>
<evidence type="ECO:0000313" key="10">
    <source>
        <dbReference type="Proteomes" id="UP001214576"/>
    </source>
</evidence>
<sequence length="276" mass="29083">MVCSPTQPHVMAGEVIVRLIMDPVQKAVINHTFGVSIPPKKKQVISCNVCQLRFNSDVKIDIVEEKGKVKGSVSNQVSSSEGGSFLPKPGTTALPPAAATSPSKSTNGAPGTVSESEEEKAKKLLYCSLCKVAVNSLSQLEAHNTGSKHKTMVEARNGAGPIKSYPRPGSRLKMQNGSKGSGLQNKTFHCEICDVHVNSEIQLKQAKLAFQKDMMKPLAPAFLSSPLAAAAVSSALSLPPRPSASLFQAAAIPPALLRPGHGPIRATPASILFAPY</sequence>
<feature type="compositionally biased region" description="Polar residues" evidence="7">
    <location>
        <begin position="72"/>
        <end position="82"/>
    </location>
</feature>
<organism evidence="9 10">
    <name type="scientific">Ovis ammon polii</name>
    <dbReference type="NCBI Taxonomy" id="230172"/>
    <lineage>
        <taxon>Eukaryota</taxon>
        <taxon>Metazoa</taxon>
        <taxon>Chordata</taxon>
        <taxon>Craniata</taxon>
        <taxon>Vertebrata</taxon>
        <taxon>Euteleostomi</taxon>
        <taxon>Mammalia</taxon>
        <taxon>Eutheria</taxon>
        <taxon>Laurasiatheria</taxon>
        <taxon>Artiodactyla</taxon>
        <taxon>Ruminantia</taxon>
        <taxon>Pecora</taxon>
        <taxon>Bovidae</taxon>
        <taxon>Caprinae</taxon>
        <taxon>Ovis</taxon>
    </lineage>
</organism>
<evidence type="ECO:0000256" key="3">
    <source>
        <dbReference type="ARBA" id="ARBA00022737"/>
    </source>
</evidence>
<dbReference type="PANTHER" id="PTHR23067">
    <property type="entry name" value="DOUBLE-STRANDED RNA-BINDING ZINC FINGER PROTEIN"/>
    <property type="match status" value="1"/>
</dbReference>
<dbReference type="SMART" id="SM00451">
    <property type="entry name" value="ZnF_U1"/>
    <property type="match status" value="1"/>
</dbReference>
<dbReference type="Pfam" id="PF12874">
    <property type="entry name" value="zf-met"/>
    <property type="match status" value="2"/>
</dbReference>
<dbReference type="FunFam" id="3.30.160.60:FF:000983">
    <property type="entry name" value="zinc finger protein 385B isoform X1"/>
    <property type="match status" value="1"/>
</dbReference>
<gene>
    <name evidence="9" type="ORF">MG293_004314</name>
</gene>
<keyword evidence="10" id="KW-1185">Reference proteome</keyword>
<evidence type="ECO:0000256" key="6">
    <source>
        <dbReference type="ARBA" id="ARBA00023242"/>
    </source>
</evidence>
<feature type="domain" description="U1-type" evidence="8">
    <location>
        <begin position="122"/>
        <end position="156"/>
    </location>
</feature>
<dbReference type="InterPro" id="IPR051845">
    <property type="entry name" value="Znf385"/>
</dbReference>